<dbReference type="OrthoDB" id="9807878at2"/>
<dbReference type="GO" id="GO:0015935">
    <property type="term" value="C:small ribosomal subunit"/>
    <property type="evidence" value="ECO:0007669"/>
    <property type="project" value="TreeGrafter"/>
</dbReference>
<evidence type="ECO:0000256" key="2">
    <source>
        <dbReference type="ARBA" id="ARBA00023274"/>
    </source>
</evidence>
<dbReference type="EMBL" id="LGCL01000021">
    <property type="protein sequence ID" value="KPL77861.1"/>
    <property type="molecule type" value="Genomic_DNA"/>
</dbReference>
<dbReference type="InterPro" id="IPR000307">
    <property type="entry name" value="Ribosomal_bS16"/>
</dbReference>
<evidence type="ECO:0000256" key="3">
    <source>
        <dbReference type="HAMAP-Rule" id="MF_00385"/>
    </source>
</evidence>
<reference evidence="4 5" key="1">
    <citation type="submission" date="2015-07" db="EMBL/GenBank/DDBJ databases">
        <title>Genome sequence of Ornatilinea apprima DSM 23815.</title>
        <authorList>
            <person name="Hemp J."/>
            <person name="Ward L.M."/>
            <person name="Pace L.A."/>
            <person name="Fischer W.W."/>
        </authorList>
    </citation>
    <scope>NUCLEOTIDE SEQUENCE [LARGE SCALE GENOMIC DNA]</scope>
    <source>
        <strain evidence="4 5">P3M-1</strain>
    </source>
</reference>
<dbReference type="GO" id="GO:0003735">
    <property type="term" value="F:structural constituent of ribosome"/>
    <property type="evidence" value="ECO:0007669"/>
    <property type="project" value="InterPro"/>
</dbReference>
<dbReference type="GO" id="GO:0005737">
    <property type="term" value="C:cytoplasm"/>
    <property type="evidence" value="ECO:0007669"/>
    <property type="project" value="UniProtKB-ARBA"/>
</dbReference>
<dbReference type="GO" id="GO:0006412">
    <property type="term" value="P:translation"/>
    <property type="evidence" value="ECO:0007669"/>
    <property type="project" value="UniProtKB-UniRule"/>
</dbReference>
<comment type="caution">
    <text evidence="4">The sequence shown here is derived from an EMBL/GenBank/DDBJ whole genome shotgun (WGS) entry which is preliminary data.</text>
</comment>
<dbReference type="SUPFAM" id="SSF54565">
    <property type="entry name" value="Ribosomal protein S16"/>
    <property type="match status" value="1"/>
</dbReference>
<dbReference type="PANTHER" id="PTHR12919">
    <property type="entry name" value="30S RIBOSOMAL PROTEIN S16"/>
    <property type="match status" value="1"/>
</dbReference>
<dbReference type="PATRIC" id="fig|1134406.4.peg.652"/>
<organism evidence="4 5">
    <name type="scientific">Ornatilinea apprima</name>
    <dbReference type="NCBI Taxonomy" id="1134406"/>
    <lineage>
        <taxon>Bacteria</taxon>
        <taxon>Bacillati</taxon>
        <taxon>Chloroflexota</taxon>
        <taxon>Anaerolineae</taxon>
        <taxon>Anaerolineales</taxon>
        <taxon>Anaerolineaceae</taxon>
        <taxon>Ornatilinea</taxon>
    </lineage>
</organism>
<evidence type="ECO:0000256" key="1">
    <source>
        <dbReference type="ARBA" id="ARBA00022980"/>
    </source>
</evidence>
<proteinExistence type="inferred from homology"/>
<name>A0A0P6XRH3_9CHLR</name>
<evidence type="ECO:0000313" key="4">
    <source>
        <dbReference type="EMBL" id="KPL77861.1"/>
    </source>
</evidence>
<dbReference type="InterPro" id="IPR023803">
    <property type="entry name" value="Ribosomal_bS16_dom_sf"/>
</dbReference>
<dbReference type="PANTHER" id="PTHR12919:SF20">
    <property type="entry name" value="SMALL RIBOSOMAL SUBUNIT PROTEIN BS16M"/>
    <property type="match status" value="1"/>
</dbReference>
<dbReference type="Gene3D" id="3.30.1320.10">
    <property type="match status" value="1"/>
</dbReference>
<dbReference type="NCBIfam" id="TIGR00002">
    <property type="entry name" value="S16"/>
    <property type="match status" value="1"/>
</dbReference>
<keyword evidence="2 3" id="KW-0687">Ribonucleoprotein</keyword>
<dbReference type="Pfam" id="PF00886">
    <property type="entry name" value="Ribosomal_S16"/>
    <property type="match status" value="1"/>
</dbReference>
<keyword evidence="5" id="KW-1185">Reference proteome</keyword>
<protein>
    <recommendedName>
        <fullName evidence="3">Small ribosomal subunit protein bS16</fullName>
    </recommendedName>
</protein>
<gene>
    <name evidence="3" type="primary">rpsP</name>
    <name evidence="4" type="ORF">ADN00_08250</name>
</gene>
<sequence>MVRIRLRRVGLRKQASYRIIAADKESPRDGKFLEILGFYNPRTEPSTIEVKEDRVFDWMSKGAQPSESVEKLFKSIGLLDRFARYKGGESIEVLLSEAEARKASQKVDARTRRD</sequence>
<dbReference type="HAMAP" id="MF_00385">
    <property type="entry name" value="Ribosomal_bS16"/>
    <property type="match status" value="1"/>
</dbReference>
<accession>A0A0P6XRH3</accession>
<comment type="similarity">
    <text evidence="3">Belongs to the bacterial ribosomal protein bS16 family.</text>
</comment>
<dbReference type="STRING" id="1134406.ADN00_08250"/>
<dbReference type="AlphaFoldDB" id="A0A0P6XRH3"/>
<dbReference type="Proteomes" id="UP000050417">
    <property type="component" value="Unassembled WGS sequence"/>
</dbReference>
<keyword evidence="1 3" id="KW-0689">Ribosomal protein</keyword>
<evidence type="ECO:0000313" key="5">
    <source>
        <dbReference type="Proteomes" id="UP000050417"/>
    </source>
</evidence>